<dbReference type="RefSeq" id="WP_078501979.1">
    <property type="nucleotide sequence ID" value="NZ_MSZX01000012.1"/>
</dbReference>
<reference evidence="8 9" key="1">
    <citation type="submission" date="2017-01" db="EMBL/GenBank/DDBJ databases">
        <title>Genome analysis of Paenibacillus selenitrireducens ES3-24.</title>
        <authorList>
            <person name="Xu D."/>
            <person name="Yao R."/>
            <person name="Zheng S."/>
        </authorList>
    </citation>
    <scope>NUCLEOTIDE SEQUENCE [LARGE SCALE GENOMIC DNA]</scope>
    <source>
        <strain evidence="8 9">ES3-24</strain>
    </source>
</reference>
<dbReference type="Gene3D" id="3.30.200.20">
    <property type="entry name" value="Phosphorylase Kinase, domain 1"/>
    <property type="match status" value="1"/>
</dbReference>
<dbReference type="PROSITE" id="PS50109">
    <property type="entry name" value="HIS_KIN"/>
    <property type="match status" value="1"/>
</dbReference>
<dbReference type="PROSITE" id="PS50011">
    <property type="entry name" value="PROTEIN_KINASE_DOM"/>
    <property type="match status" value="1"/>
</dbReference>
<keyword evidence="9" id="KW-1185">Reference proteome</keyword>
<evidence type="ECO:0000313" key="8">
    <source>
        <dbReference type="EMBL" id="OPA74061.1"/>
    </source>
</evidence>
<dbReference type="InterPro" id="IPR011009">
    <property type="entry name" value="Kinase-like_dom_sf"/>
</dbReference>
<dbReference type="SUPFAM" id="SSF55781">
    <property type="entry name" value="GAF domain-like"/>
    <property type="match status" value="1"/>
</dbReference>
<dbReference type="GO" id="GO:0046983">
    <property type="term" value="F:protein dimerization activity"/>
    <property type="evidence" value="ECO:0007669"/>
    <property type="project" value="InterPro"/>
</dbReference>
<dbReference type="InterPro" id="IPR027417">
    <property type="entry name" value="P-loop_NTPase"/>
</dbReference>
<sequence length="1692" mass="193242">MIEIPGYQTLDVIGSHGDIQLYRLLRLKDRRNVILKTTCDEFPGPAMIEAFRYEYDKLTRLGGRGALEVYHLEIIAERPMMFLQDIGGSRLDRVLCTRSNALGLPVLLRIAIAAVDSLMQIHREKMTLHDITPFHLIVNPDTFEVKFIDIRRCSTEQEKSPLPLLSGRSDDILPYISPELTGRTGITPDYRSDFYSLGITLYEWLSGSLPFAFQDVLDIVYRHLASTPQPLHHRVLSIPRPVSDIIGKCMEKMPDARYASAFGLKSDLQECLEQYQASGKVDSFVLASRDIPERWTVPAHFYGRRKEQRCLQEALQRASEGAAEVVWIKGSGGIGKTSLVRETFRKLVPFEGIFAKGKCNPQHTALPYDVWVQAIGELVGQLLMENKLQEEVWKLRILNAVDGYGQLLIDFVPKLELLIGKQQQVQPLPPVQAQHRLHTIMNRFLQLFLHPNHPLVVFLDDLQWADDASLQYLAHLLEDRATKNLLIVMACRAETSVSHPVHRLSEELAERNIAMSSIHLKALELEDLQQLIRDAMRYQGSDTDELAQLLLHKTEGNPFFLKQFLQDLIDDKQVTFDEWSGSWQWDLQRIGEMSVPDNAADYLSDKLKLFSYPTVYVLGRAAFLGSSFDLNTLSSITELSLHELAEVMTIAMHERLLQPVGVEGAQQYRFQHDRIHQAAYALVDEIERPDLHGRIGWLFIHRMKSGEGTNIFEAVNHLNQALARIPCPEQKLEVAALNLQAGLKAKQSTAYETSLAYLRQATSLLDEESWNQDYALTFSAFQERAETEFLCAQFETANDLFDILIHKAATNLDKARVCTIKIQLEANHDNYEKVISLGRTTLALLDVRHNFTPSSTQLTLQWLRLRRKIRKHPLESLGQLPPMNEETRRVAMTALVHTGHACYFIHPKGWLASTFTMLEMTLDYGLTPEASIGFVGYAMFLYFHFRQDEEAFTWGMLACNVSRPYPTLYVKTLTSFTLCYDSWRRYDPTLLKMFTDHAGKVGLESGDLWHGNQSVLVNCASLLQFGHPLGDIYDRLIAQSGDFQRHNNSLHWKQAAIFTSLLVRLTGYRAPDDPFELSDVMREDFADSVHGDEFQMIQELVYTLQYLPGYLFGQYQEANEALKKSAAIIALRQDDSNRVVQYMYESLVWAQLYEEMSVEEQKECWMKLRYRLKKMKKYAMRCPENYQHKYLLIHAEMARLTSKNRQAEDFYSQSMETARSNGHIHDLAIAAECYGRYSLRQGKLQLAKVYMTEAYEAYVQWGAAAKAADLEQKYGHLLHISGQSGLERVDSLSVVMAAQALSGEMEMSRLLDTLMRIMLHNAGAEYGALLFDHEDKWVIEVHGTEEELRIESIPLEEESNLVPAAIIGYAARTQEEVVLHDAAQEGLFVQIPYVMDKDLKSILCLPVIHQNKLICLLYMENKLSRNIFTPHRLDVLKMLGSQCAISIMNAKLYAGIQYLTHHLEDQVEERTRSLERSMRETSAALAEVSIYEERNRIAHEIHDIVGHTLTSTILQIEAGKRLLSKDITAGVQRLNEAQDLVRHSLNEIRGSVHMLKEDKYADLSAMLNRLIQDTERNAGVVIHRMIHDVPELSIFHKKMIYHALQEGLTNGIRHGRSKEFRFSLELVGSYVQFRLEDKGLGTDQITLGFGLKAMKERAEQLGGRFMIDSWANRGSLLGIDLPIRSGGLEMRK</sequence>
<evidence type="ECO:0000259" key="7">
    <source>
        <dbReference type="PROSITE" id="PS50109"/>
    </source>
</evidence>
<comment type="caution">
    <text evidence="8">The sequence shown here is derived from an EMBL/GenBank/DDBJ whole genome shotgun (WGS) entry which is preliminary data.</text>
</comment>
<dbReference type="GO" id="GO:0005524">
    <property type="term" value="F:ATP binding"/>
    <property type="evidence" value="ECO:0007669"/>
    <property type="project" value="UniProtKB-KW"/>
</dbReference>
<dbReference type="Proteomes" id="UP000190188">
    <property type="component" value="Unassembled WGS sequence"/>
</dbReference>
<dbReference type="EMBL" id="MSZX01000012">
    <property type="protein sequence ID" value="OPA74061.1"/>
    <property type="molecule type" value="Genomic_DNA"/>
</dbReference>
<evidence type="ECO:0000313" key="9">
    <source>
        <dbReference type="Proteomes" id="UP000190188"/>
    </source>
</evidence>
<dbReference type="CDD" id="cd16917">
    <property type="entry name" value="HATPase_UhpB-NarQ-NarX-like"/>
    <property type="match status" value="1"/>
</dbReference>
<evidence type="ECO:0000256" key="4">
    <source>
        <dbReference type="ARBA" id="ARBA00022840"/>
    </source>
</evidence>
<dbReference type="STRING" id="1324314.BVG16_25250"/>
<dbReference type="SUPFAM" id="SSF52540">
    <property type="entry name" value="P-loop containing nucleoside triphosphate hydrolases"/>
    <property type="match status" value="1"/>
</dbReference>
<keyword evidence="1" id="KW-0808">Transferase</keyword>
<evidence type="ECO:0000256" key="5">
    <source>
        <dbReference type="ARBA" id="ARBA00023012"/>
    </source>
</evidence>
<dbReference type="InterPro" id="IPR003018">
    <property type="entry name" value="GAF"/>
</dbReference>
<dbReference type="Gene3D" id="3.30.450.40">
    <property type="match status" value="1"/>
</dbReference>
<dbReference type="InterPro" id="IPR053159">
    <property type="entry name" value="Hybrid_Histidine_Kinase"/>
</dbReference>
<keyword evidence="5" id="KW-0902">Two-component regulatory system</keyword>
<evidence type="ECO:0000256" key="1">
    <source>
        <dbReference type="ARBA" id="ARBA00022679"/>
    </source>
</evidence>
<dbReference type="Pfam" id="PF13191">
    <property type="entry name" value="AAA_16"/>
    <property type="match status" value="1"/>
</dbReference>
<dbReference type="Pfam" id="PF01590">
    <property type="entry name" value="GAF"/>
    <property type="match status" value="1"/>
</dbReference>
<dbReference type="InterPro" id="IPR036890">
    <property type="entry name" value="HATPase_C_sf"/>
</dbReference>
<dbReference type="Gene3D" id="1.20.5.1930">
    <property type="match status" value="1"/>
</dbReference>
<dbReference type="GO" id="GO:0000155">
    <property type="term" value="F:phosphorelay sensor kinase activity"/>
    <property type="evidence" value="ECO:0007669"/>
    <property type="project" value="InterPro"/>
</dbReference>
<dbReference type="GO" id="GO:0016020">
    <property type="term" value="C:membrane"/>
    <property type="evidence" value="ECO:0007669"/>
    <property type="project" value="InterPro"/>
</dbReference>
<dbReference type="OrthoDB" id="9801841at2"/>
<evidence type="ECO:0000256" key="2">
    <source>
        <dbReference type="ARBA" id="ARBA00022741"/>
    </source>
</evidence>
<dbReference type="PANTHER" id="PTHR43642:SF1">
    <property type="entry name" value="HYBRID SIGNAL TRANSDUCTION HISTIDINE KINASE G"/>
    <property type="match status" value="1"/>
</dbReference>
<dbReference type="SMART" id="SM00220">
    <property type="entry name" value="S_TKc"/>
    <property type="match status" value="1"/>
</dbReference>
<gene>
    <name evidence="8" type="ORF">BVG16_25250</name>
</gene>
<dbReference type="Gene3D" id="3.30.565.10">
    <property type="entry name" value="Histidine kinase-like ATPase, C-terminal domain"/>
    <property type="match status" value="1"/>
</dbReference>
<name>A0A1T2X2E3_9BACL</name>
<dbReference type="InterPro" id="IPR029016">
    <property type="entry name" value="GAF-like_dom_sf"/>
</dbReference>
<dbReference type="InterPro" id="IPR011712">
    <property type="entry name" value="Sig_transdc_His_kin_sub3_dim/P"/>
</dbReference>
<dbReference type="InterPro" id="IPR005467">
    <property type="entry name" value="His_kinase_dom"/>
</dbReference>
<dbReference type="Pfam" id="PF07730">
    <property type="entry name" value="HisKA_3"/>
    <property type="match status" value="1"/>
</dbReference>
<proteinExistence type="predicted"/>
<dbReference type="Gene3D" id="3.40.50.300">
    <property type="entry name" value="P-loop containing nucleotide triphosphate hydrolases"/>
    <property type="match status" value="1"/>
</dbReference>
<feature type="domain" description="Histidine kinase" evidence="7">
    <location>
        <begin position="1496"/>
        <end position="1685"/>
    </location>
</feature>
<accession>A0A1T2X2E3</accession>
<evidence type="ECO:0000259" key="6">
    <source>
        <dbReference type="PROSITE" id="PS50011"/>
    </source>
</evidence>
<dbReference type="InterPro" id="IPR000719">
    <property type="entry name" value="Prot_kinase_dom"/>
</dbReference>
<dbReference type="Gene3D" id="1.10.510.10">
    <property type="entry name" value="Transferase(Phosphotransferase) domain 1"/>
    <property type="match status" value="1"/>
</dbReference>
<dbReference type="InterPro" id="IPR041664">
    <property type="entry name" value="AAA_16"/>
</dbReference>
<dbReference type="SMART" id="SM00065">
    <property type="entry name" value="GAF"/>
    <property type="match status" value="1"/>
</dbReference>
<dbReference type="Pfam" id="PF00069">
    <property type="entry name" value="Pkinase"/>
    <property type="match status" value="1"/>
</dbReference>
<protein>
    <submittedName>
        <fullName evidence="8">Histidine kinase</fullName>
    </submittedName>
</protein>
<keyword evidence="2" id="KW-0547">Nucleotide-binding</keyword>
<keyword evidence="3 8" id="KW-0418">Kinase</keyword>
<evidence type="ECO:0000256" key="3">
    <source>
        <dbReference type="ARBA" id="ARBA00022777"/>
    </source>
</evidence>
<dbReference type="PANTHER" id="PTHR43642">
    <property type="entry name" value="HYBRID SIGNAL TRANSDUCTION HISTIDINE KINASE G"/>
    <property type="match status" value="1"/>
</dbReference>
<dbReference type="SUPFAM" id="SSF55874">
    <property type="entry name" value="ATPase domain of HSP90 chaperone/DNA topoisomerase II/histidine kinase"/>
    <property type="match status" value="1"/>
</dbReference>
<dbReference type="SUPFAM" id="SSF56112">
    <property type="entry name" value="Protein kinase-like (PK-like)"/>
    <property type="match status" value="1"/>
</dbReference>
<keyword evidence="4" id="KW-0067">ATP-binding</keyword>
<feature type="domain" description="Protein kinase" evidence="6">
    <location>
        <begin position="7"/>
        <end position="272"/>
    </location>
</feature>
<organism evidence="8 9">
    <name type="scientific">Paenibacillus selenitireducens</name>
    <dbReference type="NCBI Taxonomy" id="1324314"/>
    <lineage>
        <taxon>Bacteria</taxon>
        <taxon>Bacillati</taxon>
        <taxon>Bacillota</taxon>
        <taxon>Bacilli</taxon>
        <taxon>Bacillales</taxon>
        <taxon>Paenibacillaceae</taxon>
        <taxon>Paenibacillus</taxon>
    </lineage>
</organism>